<dbReference type="AlphaFoldDB" id="A0A5B7F0C4"/>
<organism evidence="1 2">
    <name type="scientific">Portunus trituberculatus</name>
    <name type="common">Swimming crab</name>
    <name type="synonym">Neptunus trituberculatus</name>
    <dbReference type="NCBI Taxonomy" id="210409"/>
    <lineage>
        <taxon>Eukaryota</taxon>
        <taxon>Metazoa</taxon>
        <taxon>Ecdysozoa</taxon>
        <taxon>Arthropoda</taxon>
        <taxon>Crustacea</taxon>
        <taxon>Multicrustacea</taxon>
        <taxon>Malacostraca</taxon>
        <taxon>Eumalacostraca</taxon>
        <taxon>Eucarida</taxon>
        <taxon>Decapoda</taxon>
        <taxon>Pleocyemata</taxon>
        <taxon>Brachyura</taxon>
        <taxon>Eubrachyura</taxon>
        <taxon>Portunoidea</taxon>
        <taxon>Portunidae</taxon>
        <taxon>Portuninae</taxon>
        <taxon>Portunus</taxon>
    </lineage>
</organism>
<name>A0A5B7F0C4_PORTR</name>
<proteinExistence type="predicted"/>
<gene>
    <name evidence="1" type="ORF">E2C01_032280</name>
</gene>
<sequence>MFIASPPPPTNHEVPLRIEILLDEERPHRHAQPLIGPVNAQVPAVAVRLNPQQHLLELMTACAVVTVEVLRHIQCQTPQHVVPQHPRKK</sequence>
<keyword evidence="2" id="KW-1185">Reference proteome</keyword>
<protein>
    <submittedName>
        <fullName evidence="1">Uncharacterized protein</fullName>
    </submittedName>
</protein>
<comment type="caution">
    <text evidence="1">The sequence shown here is derived from an EMBL/GenBank/DDBJ whole genome shotgun (WGS) entry which is preliminary data.</text>
</comment>
<evidence type="ECO:0000313" key="1">
    <source>
        <dbReference type="EMBL" id="MPC38766.1"/>
    </source>
</evidence>
<reference evidence="1 2" key="1">
    <citation type="submission" date="2019-05" db="EMBL/GenBank/DDBJ databases">
        <title>Another draft genome of Portunus trituberculatus and its Hox gene families provides insights of decapod evolution.</title>
        <authorList>
            <person name="Jeong J.-H."/>
            <person name="Song I."/>
            <person name="Kim S."/>
            <person name="Choi T."/>
            <person name="Kim D."/>
            <person name="Ryu S."/>
            <person name="Kim W."/>
        </authorList>
    </citation>
    <scope>NUCLEOTIDE SEQUENCE [LARGE SCALE GENOMIC DNA]</scope>
    <source>
        <tissue evidence="1">Muscle</tissue>
    </source>
</reference>
<accession>A0A5B7F0C4</accession>
<dbReference type="Proteomes" id="UP000324222">
    <property type="component" value="Unassembled WGS sequence"/>
</dbReference>
<dbReference type="EMBL" id="VSRR010004165">
    <property type="protein sequence ID" value="MPC38766.1"/>
    <property type="molecule type" value="Genomic_DNA"/>
</dbReference>
<evidence type="ECO:0000313" key="2">
    <source>
        <dbReference type="Proteomes" id="UP000324222"/>
    </source>
</evidence>